<proteinExistence type="predicted"/>
<keyword evidence="1" id="KW-1133">Transmembrane helix</keyword>
<sequence>MSPISIELIIQISIGLSASLILLFAFLPQTLLTIKTKNTAALTISMFIICFIARLCFSLSAILTIIVYIHNQNYGLSLYALTLPVLICHGINMLLNLIIAFIKINNVYKAKIHKMNENEYIIFAYAQKLKEKVSIKNK</sequence>
<dbReference type="AlphaFoldDB" id="A0A2C9DYM5"/>
<keyword evidence="1" id="KW-0812">Transmembrane</keyword>
<accession>A0A2C9DYM5</accession>
<evidence type="ECO:0000313" key="3">
    <source>
        <dbReference type="Proteomes" id="UP000002162"/>
    </source>
</evidence>
<gene>
    <name evidence="2" type="ordered locus">UPA3_0041</name>
</gene>
<dbReference type="EMBL" id="CP000942">
    <property type="protein sequence ID" value="ACA32998.1"/>
    <property type="molecule type" value="Genomic_DNA"/>
</dbReference>
<feature type="transmembrane region" description="Helical" evidence="1">
    <location>
        <begin position="76"/>
        <end position="102"/>
    </location>
</feature>
<organism evidence="2 3">
    <name type="scientific">Ureaplasma parvum serovar 3 (strain ATCC 27815 / 27 / NCTC 11736)</name>
    <dbReference type="NCBI Taxonomy" id="505682"/>
    <lineage>
        <taxon>Bacteria</taxon>
        <taxon>Bacillati</taxon>
        <taxon>Mycoplasmatota</taxon>
        <taxon>Mycoplasmoidales</taxon>
        <taxon>Mycoplasmoidaceae</taxon>
        <taxon>Ureaplasma</taxon>
    </lineage>
</organism>
<dbReference type="Proteomes" id="UP000002162">
    <property type="component" value="Chromosome"/>
</dbReference>
<dbReference type="RefSeq" id="WP_010891664.1">
    <property type="nucleotide sequence ID" value="NC_010503.1"/>
</dbReference>
<evidence type="ECO:0000313" key="2">
    <source>
        <dbReference type="EMBL" id="ACA32998.1"/>
    </source>
</evidence>
<dbReference type="GeneID" id="29672168"/>
<reference evidence="2 3" key="1">
    <citation type="submission" date="2008-02" db="EMBL/GenBank/DDBJ databases">
        <title>Genome sequence of Ureaplasma parvum serovar 3.</title>
        <authorList>
            <person name="Methe B.A."/>
            <person name="Glass J."/>
            <person name="Waites K."/>
            <person name="Shrivastava S."/>
        </authorList>
    </citation>
    <scope>NUCLEOTIDE SEQUENCE [LARGE SCALE GENOMIC DNA]</scope>
    <source>
        <strain evidence="3">ATCC 27815 / 27 / NCTC 11736</strain>
    </source>
</reference>
<name>A0A2C9DYM5_UREP2</name>
<dbReference type="SMR" id="A0A2C9DYM5"/>
<feature type="transmembrane region" description="Helical" evidence="1">
    <location>
        <begin position="39"/>
        <end position="70"/>
    </location>
</feature>
<dbReference type="KEGG" id="upa:UPA3_0041"/>
<protein>
    <submittedName>
        <fullName evidence="2">Uncharacterized protein</fullName>
    </submittedName>
</protein>
<dbReference type="HOGENOM" id="CLU_153958_0_0_14"/>
<evidence type="ECO:0000256" key="1">
    <source>
        <dbReference type="SAM" id="Phobius"/>
    </source>
</evidence>
<feature type="transmembrane region" description="Helical" evidence="1">
    <location>
        <begin position="6"/>
        <end position="27"/>
    </location>
</feature>
<dbReference type="Gene3D" id="1.20.1280.290">
    <property type="match status" value="1"/>
</dbReference>
<keyword evidence="1" id="KW-0472">Membrane</keyword>